<protein>
    <submittedName>
        <fullName evidence="1">Uncharacterized protein</fullName>
    </submittedName>
</protein>
<keyword evidence="2" id="KW-1185">Reference proteome</keyword>
<dbReference type="PANTHER" id="PTHR33090">
    <property type="entry name" value="DUF3774 DOMAIN PROTEIN-RELATED"/>
    <property type="match status" value="1"/>
</dbReference>
<evidence type="ECO:0000313" key="2">
    <source>
        <dbReference type="Proteomes" id="UP001630127"/>
    </source>
</evidence>
<sequence>MSYFSRVWMAASVAVVNSHSDQGHKWKSGIKTLHHNKKRLLGSSADGADIRPLSGVLASDMEGGFTSGTGEDRRKQADESLRQVIRSWLAGEFSGNEVAAEYRVDRVDSGRADGADRFYLGLNIE</sequence>
<evidence type="ECO:0000313" key="1">
    <source>
        <dbReference type="EMBL" id="KAL3509512.1"/>
    </source>
</evidence>
<dbReference type="InterPro" id="IPR022251">
    <property type="entry name" value="DUF3774_wound-induced"/>
</dbReference>
<name>A0ABD2YTG3_9GENT</name>
<dbReference type="AlphaFoldDB" id="A0ABD2YTG3"/>
<dbReference type="EMBL" id="JBJUIK010000012">
    <property type="protein sequence ID" value="KAL3509512.1"/>
    <property type="molecule type" value="Genomic_DNA"/>
</dbReference>
<dbReference type="Pfam" id="PF12609">
    <property type="entry name" value="DUF3774"/>
    <property type="match status" value="1"/>
</dbReference>
<proteinExistence type="predicted"/>
<comment type="caution">
    <text evidence="1">The sequence shown here is derived from an EMBL/GenBank/DDBJ whole genome shotgun (WGS) entry which is preliminary data.</text>
</comment>
<gene>
    <name evidence="1" type="ORF">ACH5RR_028913</name>
</gene>
<accession>A0ABD2YTG3</accession>
<reference evidence="1 2" key="1">
    <citation type="submission" date="2024-11" db="EMBL/GenBank/DDBJ databases">
        <title>A near-complete genome assembly of Cinchona calisaya.</title>
        <authorList>
            <person name="Lian D.C."/>
            <person name="Zhao X.W."/>
            <person name="Wei L."/>
        </authorList>
    </citation>
    <scope>NUCLEOTIDE SEQUENCE [LARGE SCALE GENOMIC DNA]</scope>
    <source>
        <tissue evidence="1">Nenye</tissue>
    </source>
</reference>
<organism evidence="1 2">
    <name type="scientific">Cinchona calisaya</name>
    <dbReference type="NCBI Taxonomy" id="153742"/>
    <lineage>
        <taxon>Eukaryota</taxon>
        <taxon>Viridiplantae</taxon>
        <taxon>Streptophyta</taxon>
        <taxon>Embryophyta</taxon>
        <taxon>Tracheophyta</taxon>
        <taxon>Spermatophyta</taxon>
        <taxon>Magnoliopsida</taxon>
        <taxon>eudicotyledons</taxon>
        <taxon>Gunneridae</taxon>
        <taxon>Pentapetalae</taxon>
        <taxon>asterids</taxon>
        <taxon>lamiids</taxon>
        <taxon>Gentianales</taxon>
        <taxon>Rubiaceae</taxon>
        <taxon>Cinchonoideae</taxon>
        <taxon>Cinchoneae</taxon>
        <taxon>Cinchona</taxon>
    </lineage>
</organism>
<dbReference type="Proteomes" id="UP001630127">
    <property type="component" value="Unassembled WGS sequence"/>
</dbReference>